<gene>
    <name evidence="1" type="ORF">FGO68_gene560</name>
</gene>
<comment type="caution">
    <text evidence="1">The sequence shown here is derived from an EMBL/GenBank/DDBJ whole genome shotgun (WGS) entry which is preliminary data.</text>
</comment>
<evidence type="ECO:0000313" key="2">
    <source>
        <dbReference type="Proteomes" id="UP000785679"/>
    </source>
</evidence>
<evidence type="ECO:0000313" key="1">
    <source>
        <dbReference type="EMBL" id="TNV70941.1"/>
    </source>
</evidence>
<sequence>MIPPGAPLPATTLMSRVRGFCHFGFGSCYDGNSQAIRISVVRIRILSKGSNIMTQDEFDKALEQLRNSDWEIFEEGFGNLNILTDDDRYFVRQLVNLMKVEPSSRIRGALIELIGDVDSLEFVPDLVGELSNEDREDRAWAYSKLSVSNHELARDEAERYRLAHPEEDFY</sequence>
<dbReference type="EMBL" id="RRYP01031529">
    <property type="protein sequence ID" value="TNV70941.1"/>
    <property type="molecule type" value="Genomic_DNA"/>
</dbReference>
<accession>A0A8J8SUM6</accession>
<proteinExistence type="predicted"/>
<dbReference type="Proteomes" id="UP000785679">
    <property type="component" value="Unassembled WGS sequence"/>
</dbReference>
<name>A0A8J8SUM6_HALGN</name>
<evidence type="ECO:0008006" key="3">
    <source>
        <dbReference type="Google" id="ProtNLM"/>
    </source>
</evidence>
<dbReference type="AlphaFoldDB" id="A0A8J8SUM6"/>
<reference evidence="1" key="1">
    <citation type="submission" date="2019-06" db="EMBL/GenBank/DDBJ databases">
        <authorList>
            <person name="Zheng W."/>
        </authorList>
    </citation>
    <scope>NUCLEOTIDE SEQUENCE</scope>
    <source>
        <strain evidence="1">QDHG01</strain>
    </source>
</reference>
<protein>
    <recommendedName>
        <fullName evidence="3">HEAT repeat domain-containing protein</fullName>
    </recommendedName>
</protein>
<keyword evidence="2" id="KW-1185">Reference proteome</keyword>
<organism evidence="1 2">
    <name type="scientific">Halteria grandinella</name>
    <dbReference type="NCBI Taxonomy" id="5974"/>
    <lineage>
        <taxon>Eukaryota</taxon>
        <taxon>Sar</taxon>
        <taxon>Alveolata</taxon>
        <taxon>Ciliophora</taxon>
        <taxon>Intramacronucleata</taxon>
        <taxon>Spirotrichea</taxon>
        <taxon>Stichotrichia</taxon>
        <taxon>Sporadotrichida</taxon>
        <taxon>Halteriidae</taxon>
        <taxon>Halteria</taxon>
    </lineage>
</organism>